<gene>
    <name evidence="14" type="ORF">LJ725_02860</name>
</gene>
<reference evidence="14 15" key="1">
    <citation type="submission" date="2021-11" db="EMBL/GenBank/DDBJ databases">
        <authorList>
            <person name="Lee D.-H."/>
            <person name="Kim S.-B."/>
        </authorList>
    </citation>
    <scope>NUCLEOTIDE SEQUENCE [LARGE SCALE GENOMIC DNA]</scope>
    <source>
        <strain evidence="14 15">KCTC 52223</strain>
    </source>
</reference>
<evidence type="ECO:0000256" key="2">
    <source>
        <dbReference type="ARBA" id="ARBA00003120"/>
    </source>
</evidence>
<dbReference type="InterPro" id="IPR015424">
    <property type="entry name" value="PyrdxlP-dep_Trfase"/>
</dbReference>
<evidence type="ECO:0000256" key="6">
    <source>
        <dbReference type="ARBA" id="ARBA00022679"/>
    </source>
</evidence>
<dbReference type="PANTHER" id="PTHR11601">
    <property type="entry name" value="CYSTEINE DESULFURYLASE FAMILY MEMBER"/>
    <property type="match status" value="1"/>
</dbReference>
<dbReference type="InterPro" id="IPR000192">
    <property type="entry name" value="Aminotrans_V_dom"/>
</dbReference>
<keyword evidence="10" id="KW-0411">Iron-sulfur</keyword>
<dbReference type="PANTHER" id="PTHR11601:SF34">
    <property type="entry name" value="CYSTEINE DESULFURASE"/>
    <property type="match status" value="1"/>
</dbReference>
<evidence type="ECO:0000256" key="4">
    <source>
        <dbReference type="ARBA" id="ARBA00012239"/>
    </source>
</evidence>
<comment type="cofactor">
    <cofactor evidence="1 12">
        <name>pyridoxal 5'-phosphate</name>
        <dbReference type="ChEBI" id="CHEBI:597326"/>
    </cofactor>
</comment>
<evidence type="ECO:0000256" key="11">
    <source>
        <dbReference type="ARBA" id="ARBA00050776"/>
    </source>
</evidence>
<keyword evidence="9" id="KW-0408">Iron</keyword>
<accession>A0ABS8KPB8</accession>
<dbReference type="RefSeq" id="WP_230549100.1">
    <property type="nucleotide sequence ID" value="NZ_JAJISD010000001.1"/>
</dbReference>
<keyword evidence="8" id="KW-0663">Pyridoxal phosphate</keyword>
<keyword evidence="6" id="KW-0808">Transferase</keyword>
<dbReference type="PROSITE" id="PS00595">
    <property type="entry name" value="AA_TRANSFER_CLASS_5"/>
    <property type="match status" value="1"/>
</dbReference>
<proteinExistence type="inferred from homology"/>
<dbReference type="Pfam" id="PF00266">
    <property type="entry name" value="Aminotran_5"/>
    <property type="match status" value="1"/>
</dbReference>
<sequence length="376" mass="38458">MSAVAYLDHNATSPLRPAAFDAMVEAMRVGGNPSSVHAAGRKARAIVDKARREVASLVGASPGETVFTSGGTEANNLALLGAGRRRVLVSAVEHDSVRRAAPRAETLPVDGEGVVDLGALEVALAASPEPALVSVMLANNETGVLQPIGEVVRLARAAGALVHCDAVQGAGKVPVDMRELGVDYLSVSAHKLGGPTGVGALIVRKAAPLVPDRRGGGQESNRRAGTENVAGIAGFAAAAQASGRVLDVVEMRDRLELALVQTARDARIYGANAPRLGNTTCISMPGVPAETQVMALDLAGVCISAGAACSSGKVQQSPVLTAMGVPAAEAASAIRVSLGWNSEAGDIERLITAWQSLYIRVTKSDISHTPSRARAA</sequence>
<dbReference type="EC" id="2.8.1.7" evidence="4"/>
<evidence type="ECO:0000313" key="15">
    <source>
        <dbReference type="Proteomes" id="UP001198862"/>
    </source>
</evidence>
<dbReference type="InterPro" id="IPR020578">
    <property type="entry name" value="Aminotrans_V_PyrdxlP_BS"/>
</dbReference>
<dbReference type="PIRSF" id="PIRSF005572">
    <property type="entry name" value="NifS"/>
    <property type="match status" value="1"/>
</dbReference>
<dbReference type="Proteomes" id="UP001198862">
    <property type="component" value="Unassembled WGS sequence"/>
</dbReference>
<evidence type="ECO:0000256" key="7">
    <source>
        <dbReference type="ARBA" id="ARBA00022723"/>
    </source>
</evidence>
<name>A0ABS8KPB8_9HYPH</name>
<dbReference type="SUPFAM" id="SSF53383">
    <property type="entry name" value="PLP-dependent transferases"/>
    <property type="match status" value="1"/>
</dbReference>
<organism evidence="14 15">
    <name type="scientific">Reyranella aquatilis</name>
    <dbReference type="NCBI Taxonomy" id="2035356"/>
    <lineage>
        <taxon>Bacteria</taxon>
        <taxon>Pseudomonadati</taxon>
        <taxon>Pseudomonadota</taxon>
        <taxon>Alphaproteobacteria</taxon>
        <taxon>Hyphomicrobiales</taxon>
        <taxon>Reyranellaceae</taxon>
        <taxon>Reyranella</taxon>
    </lineage>
</organism>
<evidence type="ECO:0000259" key="13">
    <source>
        <dbReference type="Pfam" id="PF00266"/>
    </source>
</evidence>
<dbReference type="Gene3D" id="3.90.1150.10">
    <property type="entry name" value="Aspartate Aminotransferase, domain 1"/>
    <property type="match status" value="1"/>
</dbReference>
<keyword evidence="7" id="KW-0479">Metal-binding</keyword>
<evidence type="ECO:0000256" key="1">
    <source>
        <dbReference type="ARBA" id="ARBA00001933"/>
    </source>
</evidence>
<evidence type="ECO:0000256" key="8">
    <source>
        <dbReference type="ARBA" id="ARBA00022898"/>
    </source>
</evidence>
<evidence type="ECO:0000256" key="5">
    <source>
        <dbReference type="ARBA" id="ARBA00013558"/>
    </source>
</evidence>
<comment type="catalytic activity">
    <reaction evidence="11">
        <text>(sulfur carrier)-H + L-cysteine = (sulfur carrier)-SH + L-alanine</text>
        <dbReference type="Rhea" id="RHEA:43892"/>
        <dbReference type="Rhea" id="RHEA-COMP:14737"/>
        <dbReference type="Rhea" id="RHEA-COMP:14739"/>
        <dbReference type="ChEBI" id="CHEBI:29917"/>
        <dbReference type="ChEBI" id="CHEBI:35235"/>
        <dbReference type="ChEBI" id="CHEBI:57972"/>
        <dbReference type="ChEBI" id="CHEBI:64428"/>
        <dbReference type="EC" id="2.8.1.7"/>
    </reaction>
</comment>
<evidence type="ECO:0000313" key="14">
    <source>
        <dbReference type="EMBL" id="MCC8427889.1"/>
    </source>
</evidence>
<comment type="function">
    <text evidence="2">Catalyzes the removal of elemental sulfur atoms from cysteine to produce alanine. Seems to participate in the biosynthesis of the nitrogenase metalloclusters by providing the inorganic sulfur required for the Fe-S core formation.</text>
</comment>
<dbReference type="InterPro" id="IPR016454">
    <property type="entry name" value="Cysteine_dSase"/>
</dbReference>
<protein>
    <recommendedName>
        <fullName evidence="5">Cysteine desulfurase</fullName>
        <ecNumber evidence="4">2.8.1.7</ecNumber>
    </recommendedName>
</protein>
<keyword evidence="15" id="KW-1185">Reference proteome</keyword>
<evidence type="ECO:0000256" key="12">
    <source>
        <dbReference type="RuleBase" id="RU004504"/>
    </source>
</evidence>
<dbReference type="InterPro" id="IPR015422">
    <property type="entry name" value="PyrdxlP-dep_Trfase_small"/>
</dbReference>
<evidence type="ECO:0000256" key="3">
    <source>
        <dbReference type="ARBA" id="ARBA00006490"/>
    </source>
</evidence>
<comment type="caution">
    <text evidence="14">The sequence shown here is derived from an EMBL/GenBank/DDBJ whole genome shotgun (WGS) entry which is preliminary data.</text>
</comment>
<feature type="domain" description="Aminotransferase class V" evidence="13">
    <location>
        <begin position="6"/>
        <end position="350"/>
    </location>
</feature>
<comment type="similarity">
    <text evidence="3">Belongs to the class-V pyridoxal-phosphate-dependent aminotransferase family. NifS/IscS subfamily.</text>
</comment>
<evidence type="ECO:0000256" key="9">
    <source>
        <dbReference type="ARBA" id="ARBA00023004"/>
    </source>
</evidence>
<evidence type="ECO:0000256" key="10">
    <source>
        <dbReference type="ARBA" id="ARBA00023014"/>
    </source>
</evidence>
<dbReference type="InterPro" id="IPR015421">
    <property type="entry name" value="PyrdxlP-dep_Trfase_major"/>
</dbReference>
<dbReference type="Gene3D" id="1.10.260.50">
    <property type="match status" value="1"/>
</dbReference>
<dbReference type="Gene3D" id="3.40.640.10">
    <property type="entry name" value="Type I PLP-dependent aspartate aminotransferase-like (Major domain)"/>
    <property type="match status" value="1"/>
</dbReference>
<dbReference type="EMBL" id="JAJISD010000001">
    <property type="protein sequence ID" value="MCC8427889.1"/>
    <property type="molecule type" value="Genomic_DNA"/>
</dbReference>